<dbReference type="GO" id="GO:0016787">
    <property type="term" value="F:hydrolase activity"/>
    <property type="evidence" value="ECO:0007669"/>
    <property type="project" value="UniProtKB-KW"/>
</dbReference>
<dbReference type="Proteomes" id="UP001589627">
    <property type="component" value="Unassembled WGS sequence"/>
</dbReference>
<sequence length="246" mass="25785">MTEPTTLPTVRSWPPADGLHQRGTILLFPGRGEHGGVYERLGRRLAADAYAVHAADSTPGDDLGALTRLADEVTATATGPIVLAGSDTGALQALALAAARSRPPDGVIIAGLAAFGTTPQSSWDEELEARTACPTHRRRLTDDGRFVRGSLSAPPPAALLSAELPLDRIGLPVLLLHGDADPVTPPATARSIAARLPAAELAVVRGGRHDVLNDIDHRSVAAHVVQWLERLRSPDRAPVVVVETLG</sequence>
<evidence type="ECO:0000313" key="2">
    <source>
        <dbReference type="EMBL" id="MFB9839671.1"/>
    </source>
</evidence>
<protein>
    <submittedName>
        <fullName evidence="2">Alpha/beta hydrolase</fullName>
    </submittedName>
</protein>
<evidence type="ECO:0000259" key="1">
    <source>
        <dbReference type="Pfam" id="PF12146"/>
    </source>
</evidence>
<dbReference type="Pfam" id="PF12146">
    <property type="entry name" value="Hydrolase_4"/>
    <property type="match status" value="1"/>
</dbReference>
<dbReference type="PANTHER" id="PTHR11614">
    <property type="entry name" value="PHOSPHOLIPASE-RELATED"/>
    <property type="match status" value="1"/>
</dbReference>
<evidence type="ECO:0000313" key="3">
    <source>
        <dbReference type="Proteomes" id="UP001589627"/>
    </source>
</evidence>
<dbReference type="InterPro" id="IPR029058">
    <property type="entry name" value="AB_hydrolase_fold"/>
</dbReference>
<feature type="domain" description="Serine aminopeptidase S33" evidence="1">
    <location>
        <begin position="165"/>
        <end position="216"/>
    </location>
</feature>
<proteinExistence type="predicted"/>
<dbReference type="RefSeq" id="WP_378212832.1">
    <property type="nucleotide sequence ID" value="NZ_JBHLZP010000776.1"/>
</dbReference>
<gene>
    <name evidence="2" type="ORF">ACFFNX_46760</name>
</gene>
<dbReference type="InterPro" id="IPR051044">
    <property type="entry name" value="MAG_DAG_Lipase"/>
</dbReference>
<organism evidence="2 3">
    <name type="scientific">Actinoallomurus acaciae</name>
    <dbReference type="NCBI Taxonomy" id="502577"/>
    <lineage>
        <taxon>Bacteria</taxon>
        <taxon>Bacillati</taxon>
        <taxon>Actinomycetota</taxon>
        <taxon>Actinomycetes</taxon>
        <taxon>Streptosporangiales</taxon>
        <taxon>Thermomonosporaceae</taxon>
        <taxon>Actinoallomurus</taxon>
    </lineage>
</organism>
<dbReference type="Gene3D" id="3.40.50.1820">
    <property type="entry name" value="alpha/beta hydrolase"/>
    <property type="match status" value="1"/>
</dbReference>
<dbReference type="EMBL" id="JBHLZP010000776">
    <property type="protein sequence ID" value="MFB9839671.1"/>
    <property type="molecule type" value="Genomic_DNA"/>
</dbReference>
<keyword evidence="3" id="KW-1185">Reference proteome</keyword>
<name>A0ABV5YYV5_9ACTN</name>
<dbReference type="SUPFAM" id="SSF53474">
    <property type="entry name" value="alpha/beta-Hydrolases"/>
    <property type="match status" value="1"/>
</dbReference>
<keyword evidence="2" id="KW-0378">Hydrolase</keyword>
<accession>A0ABV5YYV5</accession>
<reference evidence="2 3" key="1">
    <citation type="submission" date="2024-09" db="EMBL/GenBank/DDBJ databases">
        <authorList>
            <person name="Sun Q."/>
            <person name="Mori K."/>
        </authorList>
    </citation>
    <scope>NUCLEOTIDE SEQUENCE [LARGE SCALE GENOMIC DNA]</scope>
    <source>
        <strain evidence="2 3">TBRC 0563</strain>
    </source>
</reference>
<dbReference type="InterPro" id="IPR022742">
    <property type="entry name" value="Hydrolase_4"/>
</dbReference>
<comment type="caution">
    <text evidence="2">The sequence shown here is derived from an EMBL/GenBank/DDBJ whole genome shotgun (WGS) entry which is preliminary data.</text>
</comment>